<organism evidence="1 2">
    <name type="scientific">Steinernema carpocapsae</name>
    <name type="common">Entomopathogenic nematode</name>
    <dbReference type="NCBI Taxonomy" id="34508"/>
    <lineage>
        <taxon>Eukaryota</taxon>
        <taxon>Metazoa</taxon>
        <taxon>Ecdysozoa</taxon>
        <taxon>Nematoda</taxon>
        <taxon>Chromadorea</taxon>
        <taxon>Rhabditida</taxon>
        <taxon>Tylenchina</taxon>
        <taxon>Panagrolaimomorpha</taxon>
        <taxon>Strongyloidoidea</taxon>
        <taxon>Steinernematidae</taxon>
        <taxon>Steinernema</taxon>
    </lineage>
</organism>
<evidence type="ECO:0000313" key="2">
    <source>
        <dbReference type="Proteomes" id="UP000298663"/>
    </source>
</evidence>
<sequence length="77" mass="8356">MTKKAICSLLQMSAGGQCKSVANLNRSSNSVLPKNSKPPFLGSKCTQLCKRHANPNHSIFRTVKRAQRSISILGTTL</sequence>
<dbReference type="AlphaFoldDB" id="A0A4U5LR00"/>
<accession>A0A4U5LR00</accession>
<reference evidence="1 2" key="1">
    <citation type="journal article" date="2015" name="Genome Biol.">
        <title>Comparative genomics of Steinernema reveals deeply conserved gene regulatory networks.</title>
        <authorList>
            <person name="Dillman A.R."/>
            <person name="Macchietto M."/>
            <person name="Porter C.F."/>
            <person name="Rogers A."/>
            <person name="Williams B."/>
            <person name="Antoshechkin I."/>
            <person name="Lee M.M."/>
            <person name="Goodwin Z."/>
            <person name="Lu X."/>
            <person name="Lewis E.E."/>
            <person name="Goodrich-Blair H."/>
            <person name="Stock S.P."/>
            <person name="Adams B.J."/>
            <person name="Sternberg P.W."/>
            <person name="Mortazavi A."/>
        </authorList>
    </citation>
    <scope>NUCLEOTIDE SEQUENCE [LARGE SCALE GENOMIC DNA]</scope>
    <source>
        <strain evidence="1 2">ALL</strain>
    </source>
</reference>
<dbReference type="Proteomes" id="UP000298663">
    <property type="component" value="Unassembled WGS sequence"/>
</dbReference>
<name>A0A4U5LR00_STECR</name>
<proteinExistence type="predicted"/>
<dbReference type="EMBL" id="AZBU02000013">
    <property type="protein sequence ID" value="TKR58389.1"/>
    <property type="molecule type" value="Genomic_DNA"/>
</dbReference>
<reference evidence="1 2" key="2">
    <citation type="journal article" date="2019" name="G3 (Bethesda)">
        <title>Hybrid Assembly of the Genome of the Entomopathogenic Nematode Steinernema carpocapsae Identifies the X-Chromosome.</title>
        <authorList>
            <person name="Serra L."/>
            <person name="Macchietto M."/>
            <person name="Macias-Munoz A."/>
            <person name="McGill C.J."/>
            <person name="Rodriguez I.M."/>
            <person name="Rodriguez B."/>
            <person name="Murad R."/>
            <person name="Mortazavi A."/>
        </authorList>
    </citation>
    <scope>NUCLEOTIDE SEQUENCE [LARGE SCALE GENOMIC DNA]</scope>
    <source>
        <strain evidence="1 2">ALL</strain>
    </source>
</reference>
<gene>
    <name evidence="1" type="ORF">L596_029841</name>
</gene>
<evidence type="ECO:0000313" key="1">
    <source>
        <dbReference type="EMBL" id="TKR58389.1"/>
    </source>
</evidence>
<keyword evidence="2" id="KW-1185">Reference proteome</keyword>
<comment type="caution">
    <text evidence="1">The sequence shown here is derived from an EMBL/GenBank/DDBJ whole genome shotgun (WGS) entry which is preliminary data.</text>
</comment>
<protein>
    <submittedName>
        <fullName evidence="1">Uncharacterized protein</fullName>
    </submittedName>
</protein>